<dbReference type="EMBL" id="JAUSSK010000004">
    <property type="protein sequence ID" value="MDQ0010937.1"/>
    <property type="molecule type" value="Genomic_DNA"/>
</dbReference>
<keyword evidence="3" id="KW-1185">Reference proteome</keyword>
<reference evidence="2 3" key="1">
    <citation type="submission" date="2023-07" db="EMBL/GenBank/DDBJ databases">
        <title>Sorghum-associated microbial communities from plants grown in Nebraska, USA.</title>
        <authorList>
            <person name="Schachtman D."/>
        </authorList>
    </citation>
    <scope>NUCLEOTIDE SEQUENCE [LARGE SCALE GENOMIC DNA]</scope>
    <source>
        <strain evidence="2 3">CC60</strain>
    </source>
</reference>
<dbReference type="InterPro" id="IPR004323">
    <property type="entry name" value="Ion_tolerance_CutA"/>
</dbReference>
<dbReference type="Gene3D" id="3.30.70.120">
    <property type="match status" value="1"/>
</dbReference>
<evidence type="ECO:0000256" key="1">
    <source>
        <dbReference type="ARBA" id="ARBA00010169"/>
    </source>
</evidence>
<evidence type="ECO:0000313" key="2">
    <source>
        <dbReference type="EMBL" id="MDQ0010937.1"/>
    </source>
</evidence>
<evidence type="ECO:0000313" key="3">
    <source>
        <dbReference type="Proteomes" id="UP001237737"/>
    </source>
</evidence>
<sequence length="107" mass="11327">MSEPIAILVACPAGEPAAALAHGLVQAGLAACVNHLPGMRSTYRWKGEVVTDAEDLLLVKTTREAFAAVEAFVVEHHPYEVPEVVALPLVEGHAPYLAWLEASVDAS</sequence>
<dbReference type="PANTHER" id="PTHR23419">
    <property type="entry name" value="DIVALENT CATION TOLERANCE CUTA-RELATED"/>
    <property type="match status" value="1"/>
</dbReference>
<dbReference type="PANTHER" id="PTHR23419:SF8">
    <property type="entry name" value="FI09726P"/>
    <property type="match status" value="1"/>
</dbReference>
<name>A0ABT9T122_9GAMM</name>
<dbReference type="SUPFAM" id="SSF54913">
    <property type="entry name" value="GlnB-like"/>
    <property type="match status" value="1"/>
</dbReference>
<dbReference type="Pfam" id="PF03091">
    <property type="entry name" value="CutA1"/>
    <property type="match status" value="1"/>
</dbReference>
<dbReference type="InterPro" id="IPR015867">
    <property type="entry name" value="N-reg_PII/ATP_PRibTrfase_C"/>
</dbReference>
<accession>A0ABT9T122</accession>
<dbReference type="RefSeq" id="WP_306851022.1">
    <property type="nucleotide sequence ID" value="NZ_JAUSSK010000004.1"/>
</dbReference>
<gene>
    <name evidence="2" type="ORF">J2T07_003143</name>
</gene>
<dbReference type="Proteomes" id="UP001237737">
    <property type="component" value="Unassembled WGS sequence"/>
</dbReference>
<proteinExistence type="inferred from homology"/>
<protein>
    <submittedName>
        <fullName evidence="2">Periplasmic divalent cation tolerance protein</fullName>
    </submittedName>
</protein>
<organism evidence="2 3">
    <name type="scientific">Luteibacter jiangsuensis</name>
    <dbReference type="NCBI Taxonomy" id="637577"/>
    <lineage>
        <taxon>Bacteria</taxon>
        <taxon>Pseudomonadati</taxon>
        <taxon>Pseudomonadota</taxon>
        <taxon>Gammaproteobacteria</taxon>
        <taxon>Lysobacterales</taxon>
        <taxon>Rhodanobacteraceae</taxon>
        <taxon>Luteibacter</taxon>
    </lineage>
</organism>
<comment type="similarity">
    <text evidence="1">Belongs to the CutA family.</text>
</comment>
<comment type="caution">
    <text evidence="2">The sequence shown here is derived from an EMBL/GenBank/DDBJ whole genome shotgun (WGS) entry which is preliminary data.</text>
</comment>
<dbReference type="InterPro" id="IPR011322">
    <property type="entry name" value="N-reg_PII-like_a/b"/>
</dbReference>